<dbReference type="RefSeq" id="WP_092702149.1">
    <property type="nucleotide sequence ID" value="NZ_FNFC01000007.1"/>
</dbReference>
<feature type="compositionally biased region" description="Acidic residues" evidence="1">
    <location>
        <begin position="38"/>
        <end position="54"/>
    </location>
</feature>
<evidence type="ECO:0000313" key="4">
    <source>
        <dbReference type="Proteomes" id="UP000198856"/>
    </source>
</evidence>
<dbReference type="AlphaFoldDB" id="A0A1G8VV76"/>
<name>A0A1G8VV76_9EURY</name>
<protein>
    <submittedName>
        <fullName evidence="3">Uncharacterized protein</fullName>
    </submittedName>
</protein>
<evidence type="ECO:0000313" key="3">
    <source>
        <dbReference type="EMBL" id="SDJ69743.1"/>
    </source>
</evidence>
<proteinExistence type="predicted"/>
<evidence type="ECO:0000256" key="1">
    <source>
        <dbReference type="SAM" id="MobiDB-lite"/>
    </source>
</evidence>
<keyword evidence="2" id="KW-0472">Membrane</keyword>
<sequence>MVPSPHHGSMSGDGEPSNGCPRTDRAVLTDGGEPVDGVGDDGETVADASGDDPDSPAADDAVAKHSVSRRGMLLYGGGSALVTLGGAGAGWFAFIRASRGPEEEVVREYVDAIDRGYFYTAQELFHENAPTDAWGQDELPGVDRISLSVERTAVADREEDPGLEGVEELALVHVDITMEGGVNSELLELAFVVAQNEAGEWKLWRDR</sequence>
<keyword evidence="4" id="KW-1185">Reference proteome</keyword>
<feature type="transmembrane region" description="Helical" evidence="2">
    <location>
        <begin position="73"/>
        <end position="94"/>
    </location>
</feature>
<dbReference type="Proteomes" id="UP000198856">
    <property type="component" value="Unassembled WGS sequence"/>
</dbReference>
<accession>A0A1G8VV76</accession>
<dbReference type="EMBL" id="FNFC01000007">
    <property type="protein sequence ID" value="SDJ69743.1"/>
    <property type="molecule type" value="Genomic_DNA"/>
</dbReference>
<reference evidence="3 4" key="1">
    <citation type="submission" date="2016-10" db="EMBL/GenBank/DDBJ databases">
        <authorList>
            <person name="de Groot N.N."/>
        </authorList>
    </citation>
    <scope>NUCLEOTIDE SEQUENCE [LARGE SCALE GENOMIC DNA]</scope>
    <source>
        <strain evidence="3 4">IBRC-M10015</strain>
    </source>
</reference>
<dbReference type="STRING" id="890420.SAMN05216226_107177"/>
<organism evidence="3 4">
    <name type="scientific">Halovenus aranensis</name>
    <dbReference type="NCBI Taxonomy" id="890420"/>
    <lineage>
        <taxon>Archaea</taxon>
        <taxon>Methanobacteriati</taxon>
        <taxon>Methanobacteriota</taxon>
        <taxon>Stenosarchaea group</taxon>
        <taxon>Halobacteria</taxon>
        <taxon>Halobacteriales</taxon>
        <taxon>Haloarculaceae</taxon>
        <taxon>Halovenus</taxon>
    </lineage>
</organism>
<feature type="region of interest" description="Disordered" evidence="1">
    <location>
        <begin position="1"/>
        <end position="63"/>
    </location>
</feature>
<keyword evidence="2" id="KW-0812">Transmembrane</keyword>
<keyword evidence="2" id="KW-1133">Transmembrane helix</keyword>
<evidence type="ECO:0000256" key="2">
    <source>
        <dbReference type="SAM" id="Phobius"/>
    </source>
</evidence>
<gene>
    <name evidence="3" type="ORF">SAMN05216226_107177</name>
</gene>